<dbReference type="STRING" id="34060.B0181_10570"/>
<dbReference type="OrthoDB" id="6650346at2"/>
<proteinExistence type="predicted"/>
<name>A0A1S9ZUT9_9GAMM</name>
<organism evidence="1 3">
    <name type="scientific">Moraxella caviae</name>
    <dbReference type="NCBI Taxonomy" id="34060"/>
    <lineage>
        <taxon>Bacteria</taxon>
        <taxon>Pseudomonadati</taxon>
        <taxon>Pseudomonadota</taxon>
        <taxon>Gammaproteobacteria</taxon>
        <taxon>Moraxellales</taxon>
        <taxon>Moraxellaceae</taxon>
        <taxon>Moraxella</taxon>
    </lineage>
</organism>
<dbReference type="RefSeq" id="WP_078277454.1">
    <property type="nucleotide sequence ID" value="NZ_MUXU01000078.1"/>
</dbReference>
<keyword evidence="3" id="KW-1185">Reference proteome</keyword>
<evidence type="ECO:0000313" key="1">
    <source>
        <dbReference type="EMBL" id="OOR87285.1"/>
    </source>
</evidence>
<dbReference type="EMBL" id="MUXU01000078">
    <property type="protein sequence ID" value="OOR87285.1"/>
    <property type="molecule type" value="Genomic_DNA"/>
</dbReference>
<evidence type="ECO:0000313" key="2">
    <source>
        <dbReference type="EMBL" id="STZ14049.1"/>
    </source>
</evidence>
<reference evidence="2 4" key="2">
    <citation type="submission" date="2018-06" db="EMBL/GenBank/DDBJ databases">
        <authorList>
            <consortium name="Pathogen Informatics"/>
            <person name="Doyle S."/>
        </authorList>
    </citation>
    <scope>NUCLEOTIDE SEQUENCE [LARGE SCALE GENOMIC DNA]</scope>
    <source>
        <strain evidence="2 4">NCTC10293</strain>
    </source>
</reference>
<dbReference type="Proteomes" id="UP000255279">
    <property type="component" value="Unassembled WGS sequence"/>
</dbReference>
<evidence type="ECO:0000313" key="3">
    <source>
        <dbReference type="Proteomes" id="UP000190435"/>
    </source>
</evidence>
<sequence>MKVINQSQKTLVLPTGETIFSGQSLEVDAFDKEHHVLRAWLEVGLLKLSDTKPKKQGSE</sequence>
<dbReference type="Proteomes" id="UP000190435">
    <property type="component" value="Unassembled WGS sequence"/>
</dbReference>
<gene>
    <name evidence="1" type="ORF">B0181_10570</name>
    <name evidence="2" type="ORF">NCTC10293_01638</name>
</gene>
<evidence type="ECO:0000313" key="4">
    <source>
        <dbReference type="Proteomes" id="UP000255279"/>
    </source>
</evidence>
<dbReference type="EMBL" id="UGQE01000004">
    <property type="protein sequence ID" value="STZ14049.1"/>
    <property type="molecule type" value="Genomic_DNA"/>
</dbReference>
<reference evidence="1 3" key="1">
    <citation type="submission" date="2017-02" db="EMBL/GenBank/DDBJ databases">
        <title>Draft genome sequence of Moraxella caviae CCUG 355 type strain.</title>
        <authorList>
            <person name="Engstrom-Jakobsson H."/>
            <person name="Salva-Serra F."/>
            <person name="Thorell K."/>
            <person name="Gonzales-Siles L."/>
            <person name="Karlsson R."/>
            <person name="Boulund F."/>
            <person name="Engstrand L."/>
            <person name="Moore E."/>
        </authorList>
    </citation>
    <scope>NUCLEOTIDE SEQUENCE [LARGE SCALE GENOMIC DNA]</scope>
    <source>
        <strain evidence="1 3">CCUG 355</strain>
    </source>
</reference>
<dbReference type="AlphaFoldDB" id="A0A1S9ZUT9"/>
<protein>
    <submittedName>
        <fullName evidence="1">Uncharacterized protein</fullName>
    </submittedName>
</protein>
<accession>A0A1S9ZUT9</accession>